<evidence type="ECO:0000256" key="3">
    <source>
        <dbReference type="PROSITE-ProRule" id="PRU00339"/>
    </source>
</evidence>
<sequence length="781" mass="86229">MTPQPRFARLALAAALCFAAPLLRAETAPLPADEKTLREAISKAANSKDWPQALRHVEQLLKVHPEDAKLIRWKGVFLGESGRLEEAITAYRRSIELEPNNHLAWNGLCWRQIQSQQPLEARPACKHSVSLEKTYENTVNLGHTYLLSGDTETAYRWYRETLELIESEKELKEGPLADFDLFIQKGWKIEENQKAQRWMIEGHKQLARISGLNSERDRLDKTGEYAKALPFAREILVIRETWLGADHIQTGIALNNLASLYQDMGNYGKALPFFQRTLAISEKAQGPEHPNTGIGLNNLALLYKAMGNYGQALPLYQRALAIAEKAQGAEHPSTGTSLNNLANLYYAMGDYSQALPLYQRALAIAEKAQGPEHPETGISLNNLAGLYQTMGNYAQALPLYQRALAISEKAQGPEHPSTGISLNNLATLYEAMGNYAEALPLYQRALAIAEKAQGPEHPNTGIRLNNLAKLYQAMGEYGKALPRYQRALAIAEKTQGPEHPDTGTRLNNLARLYQAMGNYEKALPLYQRALAITEKAQGFKHPVTATIVKNLALLHREMGNPTQALPLYERYITIIEKLRSQSGLGVEAKQNLFAQYVGGYKDYAQLLGEQKQPEKAFHLFELSKARTLLEETAARAGQQALPAEEAAALENLQRQLAVLNDKVAKAGNDVERLNLSGLRDQVERELSTLHGKLLTQYPKYAQLTTPTILPSTEAARHLPEDAVYVSYLENGGRILALTLGSDGAVSYHDLGKPAALAGAVAAYRAMVARPNGLAGLADEGV</sequence>
<feature type="repeat" description="TPR" evidence="3">
    <location>
        <begin position="335"/>
        <end position="368"/>
    </location>
</feature>
<keyword evidence="4" id="KW-0732">Signal</keyword>
<dbReference type="Pfam" id="PF13424">
    <property type="entry name" value="TPR_12"/>
    <property type="match status" value="4"/>
</dbReference>
<accession>A0A1I5BED5</accession>
<dbReference type="AlphaFoldDB" id="A0A1I5BED5"/>
<feature type="repeat" description="TPR" evidence="3">
    <location>
        <begin position="293"/>
        <end position="326"/>
    </location>
</feature>
<dbReference type="PANTHER" id="PTHR45641">
    <property type="entry name" value="TETRATRICOPEPTIDE REPEAT PROTEIN (AFU_ORTHOLOGUE AFUA_6G03870)"/>
    <property type="match status" value="1"/>
</dbReference>
<dbReference type="SUPFAM" id="SSF48452">
    <property type="entry name" value="TPR-like"/>
    <property type="match status" value="3"/>
</dbReference>
<keyword evidence="1" id="KW-0677">Repeat</keyword>
<evidence type="ECO:0000313" key="6">
    <source>
        <dbReference type="Proteomes" id="UP000242869"/>
    </source>
</evidence>
<dbReference type="Pfam" id="PF13176">
    <property type="entry name" value="TPR_7"/>
    <property type="match status" value="1"/>
</dbReference>
<feature type="repeat" description="TPR" evidence="3">
    <location>
        <begin position="419"/>
        <end position="452"/>
    </location>
</feature>
<feature type="repeat" description="TPR" evidence="3">
    <location>
        <begin position="251"/>
        <end position="284"/>
    </location>
</feature>
<feature type="repeat" description="TPR" evidence="3">
    <location>
        <begin position="135"/>
        <end position="168"/>
    </location>
</feature>
<feature type="repeat" description="TPR" evidence="3">
    <location>
        <begin position="503"/>
        <end position="536"/>
    </location>
</feature>
<dbReference type="EMBL" id="FOVE01000016">
    <property type="protein sequence ID" value="SFN73088.1"/>
    <property type="molecule type" value="Genomic_DNA"/>
</dbReference>
<evidence type="ECO:0000313" key="5">
    <source>
        <dbReference type="EMBL" id="SFN73088.1"/>
    </source>
</evidence>
<dbReference type="Pfam" id="PF13432">
    <property type="entry name" value="TPR_16"/>
    <property type="match status" value="1"/>
</dbReference>
<keyword evidence="6" id="KW-1185">Reference proteome</keyword>
<organism evidence="5 6">
    <name type="scientific">Formivibrio citricus</name>
    <dbReference type="NCBI Taxonomy" id="83765"/>
    <lineage>
        <taxon>Bacteria</taxon>
        <taxon>Pseudomonadati</taxon>
        <taxon>Pseudomonadota</taxon>
        <taxon>Betaproteobacteria</taxon>
        <taxon>Neisseriales</taxon>
        <taxon>Chitinibacteraceae</taxon>
        <taxon>Formivibrio</taxon>
    </lineage>
</organism>
<feature type="repeat" description="TPR" evidence="3">
    <location>
        <begin position="377"/>
        <end position="410"/>
    </location>
</feature>
<dbReference type="STRING" id="83765.SAMN05660284_02133"/>
<feature type="non-terminal residue" evidence="5">
    <location>
        <position position="781"/>
    </location>
</feature>
<gene>
    <name evidence="5" type="ORF">SAMN05660284_02133</name>
</gene>
<dbReference type="InterPro" id="IPR011990">
    <property type="entry name" value="TPR-like_helical_dom_sf"/>
</dbReference>
<dbReference type="PANTHER" id="PTHR45641:SF19">
    <property type="entry name" value="NEPHROCYSTIN-3"/>
    <property type="match status" value="1"/>
</dbReference>
<evidence type="ECO:0000256" key="2">
    <source>
        <dbReference type="ARBA" id="ARBA00022803"/>
    </source>
</evidence>
<dbReference type="Proteomes" id="UP000242869">
    <property type="component" value="Unassembled WGS sequence"/>
</dbReference>
<feature type="repeat" description="TPR" evidence="3">
    <location>
        <begin position="68"/>
        <end position="101"/>
    </location>
</feature>
<dbReference type="PROSITE" id="PS50005">
    <property type="entry name" value="TPR"/>
    <property type="match status" value="9"/>
</dbReference>
<dbReference type="PROSITE" id="PS50293">
    <property type="entry name" value="TPR_REGION"/>
    <property type="match status" value="1"/>
</dbReference>
<dbReference type="InterPro" id="IPR019734">
    <property type="entry name" value="TPR_rpt"/>
</dbReference>
<name>A0A1I5BED5_9NEIS</name>
<reference evidence="6" key="1">
    <citation type="submission" date="2016-10" db="EMBL/GenBank/DDBJ databases">
        <authorList>
            <person name="Varghese N."/>
            <person name="Submissions S."/>
        </authorList>
    </citation>
    <scope>NUCLEOTIDE SEQUENCE [LARGE SCALE GENOMIC DNA]</scope>
    <source>
        <strain evidence="6">DSM 6150</strain>
    </source>
</reference>
<evidence type="ECO:0000256" key="4">
    <source>
        <dbReference type="SAM" id="SignalP"/>
    </source>
</evidence>
<dbReference type="OrthoDB" id="8560958at2"/>
<feature type="signal peptide" evidence="4">
    <location>
        <begin position="1"/>
        <end position="25"/>
    </location>
</feature>
<keyword evidence="2 3" id="KW-0802">TPR repeat</keyword>
<feature type="chain" id="PRO_5017375548" evidence="4">
    <location>
        <begin position="26"/>
        <end position="781"/>
    </location>
</feature>
<feature type="repeat" description="TPR" evidence="3">
    <location>
        <begin position="461"/>
        <end position="494"/>
    </location>
</feature>
<dbReference type="Gene3D" id="1.25.40.10">
    <property type="entry name" value="Tetratricopeptide repeat domain"/>
    <property type="match status" value="4"/>
</dbReference>
<dbReference type="SMART" id="SM00028">
    <property type="entry name" value="TPR"/>
    <property type="match status" value="11"/>
</dbReference>
<proteinExistence type="predicted"/>
<protein>
    <submittedName>
        <fullName evidence="5">Tfp pilus assembly protein PilF</fullName>
    </submittedName>
</protein>
<dbReference type="PRINTS" id="PR00381">
    <property type="entry name" value="KINESINLIGHT"/>
</dbReference>
<dbReference type="RefSeq" id="WP_143086035.1">
    <property type="nucleotide sequence ID" value="NZ_FOVE01000016.1"/>
</dbReference>
<evidence type="ECO:0000256" key="1">
    <source>
        <dbReference type="ARBA" id="ARBA00022737"/>
    </source>
</evidence>